<gene>
    <name evidence="17" type="ORF">PPERSA_10691</name>
</gene>
<dbReference type="InterPro" id="IPR008271">
    <property type="entry name" value="Ser/Thr_kinase_AS"/>
</dbReference>
<evidence type="ECO:0000256" key="9">
    <source>
        <dbReference type="ARBA" id="ARBA00039612"/>
    </source>
</evidence>
<dbReference type="InterPro" id="IPR011009">
    <property type="entry name" value="Kinase-like_dom_sf"/>
</dbReference>
<evidence type="ECO:0000256" key="4">
    <source>
        <dbReference type="ARBA" id="ARBA00022679"/>
    </source>
</evidence>
<evidence type="ECO:0000256" key="2">
    <source>
        <dbReference type="ARBA" id="ARBA00012425"/>
    </source>
</evidence>
<dbReference type="InterPro" id="IPR050108">
    <property type="entry name" value="CDK"/>
</dbReference>
<dbReference type="GO" id="GO:0010389">
    <property type="term" value="P:regulation of G2/M transition of mitotic cell cycle"/>
    <property type="evidence" value="ECO:0007669"/>
    <property type="project" value="TreeGrafter"/>
</dbReference>
<dbReference type="PROSITE" id="PS00108">
    <property type="entry name" value="PROTEIN_KINASE_ST"/>
    <property type="match status" value="1"/>
</dbReference>
<comment type="caution">
    <text evidence="17">The sequence shown here is derived from an EMBL/GenBank/DDBJ whole genome shotgun (WGS) entry which is preliminary data.</text>
</comment>
<comment type="catalytic activity">
    <reaction evidence="13">
        <text>L-seryl-[protein] + ATP = O-phospho-L-seryl-[protein] + ADP + H(+)</text>
        <dbReference type="Rhea" id="RHEA:17989"/>
        <dbReference type="Rhea" id="RHEA-COMP:9863"/>
        <dbReference type="Rhea" id="RHEA-COMP:11604"/>
        <dbReference type="ChEBI" id="CHEBI:15378"/>
        <dbReference type="ChEBI" id="CHEBI:29999"/>
        <dbReference type="ChEBI" id="CHEBI:30616"/>
        <dbReference type="ChEBI" id="CHEBI:83421"/>
        <dbReference type="ChEBI" id="CHEBI:456216"/>
        <dbReference type="EC" id="2.7.11.22"/>
    </reaction>
</comment>
<dbReference type="InParanoid" id="A0A0V0QDH6"/>
<dbReference type="GO" id="GO:0005524">
    <property type="term" value="F:ATP binding"/>
    <property type="evidence" value="ECO:0007669"/>
    <property type="project" value="UniProtKB-UniRule"/>
</dbReference>
<dbReference type="GO" id="GO:0030332">
    <property type="term" value="F:cyclin binding"/>
    <property type="evidence" value="ECO:0007669"/>
    <property type="project" value="TreeGrafter"/>
</dbReference>
<dbReference type="GO" id="GO:0005634">
    <property type="term" value="C:nucleus"/>
    <property type="evidence" value="ECO:0007669"/>
    <property type="project" value="TreeGrafter"/>
</dbReference>
<dbReference type="InterPro" id="IPR000719">
    <property type="entry name" value="Prot_kinase_dom"/>
</dbReference>
<dbReference type="GO" id="GO:0005737">
    <property type="term" value="C:cytoplasm"/>
    <property type="evidence" value="ECO:0007669"/>
    <property type="project" value="TreeGrafter"/>
</dbReference>
<dbReference type="PROSITE" id="PS00107">
    <property type="entry name" value="PROTEIN_KINASE_ATP"/>
    <property type="match status" value="1"/>
</dbReference>
<feature type="domain" description="Protein kinase" evidence="16">
    <location>
        <begin position="10"/>
        <end position="297"/>
    </location>
</feature>
<dbReference type="PANTHER" id="PTHR24056">
    <property type="entry name" value="CELL DIVISION PROTEIN KINASE"/>
    <property type="match status" value="1"/>
</dbReference>
<comment type="subunit">
    <text evidence="8">May form a complex composed of at least the catalytic subunit CRK2 and a cyclin.</text>
</comment>
<accession>A0A0V0QDH6</accession>
<evidence type="ECO:0000313" key="18">
    <source>
        <dbReference type="Proteomes" id="UP000054937"/>
    </source>
</evidence>
<dbReference type="FunFam" id="3.30.200.20:FF:000124">
    <property type="entry name" value="Cyclin-dependent kinase 4"/>
    <property type="match status" value="1"/>
</dbReference>
<evidence type="ECO:0000256" key="8">
    <source>
        <dbReference type="ARBA" id="ARBA00038543"/>
    </source>
</evidence>
<evidence type="ECO:0000256" key="1">
    <source>
        <dbReference type="ARBA" id="ARBA00006485"/>
    </source>
</evidence>
<dbReference type="GO" id="GO:0010468">
    <property type="term" value="P:regulation of gene expression"/>
    <property type="evidence" value="ECO:0007669"/>
    <property type="project" value="TreeGrafter"/>
</dbReference>
<dbReference type="OMA" id="IFESMQC"/>
<evidence type="ECO:0000256" key="7">
    <source>
        <dbReference type="ARBA" id="ARBA00022840"/>
    </source>
</evidence>
<dbReference type="GO" id="GO:0000082">
    <property type="term" value="P:G1/S transition of mitotic cell cycle"/>
    <property type="evidence" value="ECO:0007669"/>
    <property type="project" value="TreeGrafter"/>
</dbReference>
<dbReference type="CDD" id="cd07829">
    <property type="entry name" value="STKc_CDK_like"/>
    <property type="match status" value="1"/>
</dbReference>
<dbReference type="Gene3D" id="1.10.510.10">
    <property type="entry name" value="Transferase(Phosphotransferase) domain 1"/>
    <property type="match status" value="1"/>
</dbReference>
<keyword evidence="18" id="KW-1185">Reference proteome</keyword>
<keyword evidence="7 14" id="KW-0067">ATP-binding</keyword>
<dbReference type="SUPFAM" id="SSF56112">
    <property type="entry name" value="Protein kinase-like (PK-like)"/>
    <property type="match status" value="1"/>
</dbReference>
<dbReference type="GO" id="GO:0000307">
    <property type="term" value="C:cyclin-dependent protein kinase holoenzyme complex"/>
    <property type="evidence" value="ECO:0007669"/>
    <property type="project" value="TreeGrafter"/>
</dbReference>
<proteinExistence type="inferred from homology"/>
<dbReference type="GO" id="GO:0007165">
    <property type="term" value="P:signal transduction"/>
    <property type="evidence" value="ECO:0007669"/>
    <property type="project" value="TreeGrafter"/>
</dbReference>
<evidence type="ECO:0000313" key="17">
    <source>
        <dbReference type="EMBL" id="KRX00192.1"/>
    </source>
</evidence>
<keyword evidence="3 15" id="KW-0723">Serine/threonine-protein kinase</keyword>
<dbReference type="PROSITE" id="PS50011">
    <property type="entry name" value="PROTEIN_KINASE_DOM"/>
    <property type="match status" value="1"/>
</dbReference>
<evidence type="ECO:0000256" key="11">
    <source>
        <dbReference type="ARBA" id="ARBA00042858"/>
    </source>
</evidence>
<evidence type="ECO:0000256" key="12">
    <source>
        <dbReference type="ARBA" id="ARBA00047811"/>
    </source>
</evidence>
<sequence>MLHEKFNDNFIIVSELGEGSYGKVYKCLDKKTKQHVAVKKVKLEENQADDGVPSTTIREIAILKKINHENCVKQLDFAYNPVQRKLFQVFEYIESDLYQYIKARRQAKNPFTAQEIKSIMKQLLLGLDYLHSKRIIHRDLKPKNILIQNGTVKICDFGLSRIFALPQDKQTLEIATLYYKAPEALLGDDTYSITLDVWALGCVMGELILQETVFMRNSQVDMLFGIFQLLGTPSENDYYGLNKLPCYTSKFPKFKSTFKDRFKNFKDEDGLDLLQQLLNIDPNRRPTARETLQHPFFQN</sequence>
<dbReference type="FunFam" id="1.10.510.10:FF:000624">
    <property type="entry name" value="Mitogen-activated protein kinase"/>
    <property type="match status" value="1"/>
</dbReference>
<feature type="binding site" evidence="14">
    <location>
        <position position="40"/>
    </location>
    <ligand>
        <name>ATP</name>
        <dbReference type="ChEBI" id="CHEBI:30616"/>
    </ligand>
</feature>
<reference evidence="17 18" key="1">
    <citation type="journal article" date="2015" name="Sci. Rep.">
        <title>Genome of the facultative scuticociliatosis pathogen Pseudocohnilembus persalinus provides insight into its virulence through horizontal gene transfer.</title>
        <authorList>
            <person name="Xiong J."/>
            <person name="Wang G."/>
            <person name="Cheng J."/>
            <person name="Tian M."/>
            <person name="Pan X."/>
            <person name="Warren A."/>
            <person name="Jiang C."/>
            <person name="Yuan D."/>
            <person name="Miao W."/>
        </authorList>
    </citation>
    <scope>NUCLEOTIDE SEQUENCE [LARGE SCALE GENOMIC DNA]</scope>
    <source>
        <strain evidence="17">36N120E</strain>
    </source>
</reference>
<dbReference type="EC" id="2.7.11.22" evidence="2"/>
<evidence type="ECO:0000259" key="16">
    <source>
        <dbReference type="PROSITE" id="PS50011"/>
    </source>
</evidence>
<evidence type="ECO:0000256" key="14">
    <source>
        <dbReference type="PROSITE-ProRule" id="PRU10141"/>
    </source>
</evidence>
<dbReference type="Gene3D" id="3.30.200.20">
    <property type="entry name" value="Phosphorylase Kinase, domain 1"/>
    <property type="match status" value="1"/>
</dbReference>
<protein>
    <recommendedName>
        <fullName evidence="9">Cyclin-dependent kinase 2 homolog</fullName>
        <ecNumber evidence="2">2.7.11.22</ecNumber>
    </recommendedName>
    <alternativeName>
        <fullName evidence="10">Cell division control protein 2 homolog</fullName>
    </alternativeName>
    <alternativeName>
        <fullName evidence="11">cdc2-related kinase 2</fullName>
    </alternativeName>
</protein>
<evidence type="ECO:0000256" key="10">
    <source>
        <dbReference type="ARBA" id="ARBA00041902"/>
    </source>
</evidence>
<dbReference type="SMART" id="SM00220">
    <property type="entry name" value="S_TKc"/>
    <property type="match status" value="1"/>
</dbReference>
<dbReference type="EMBL" id="LDAU01000194">
    <property type="protein sequence ID" value="KRX00192.1"/>
    <property type="molecule type" value="Genomic_DNA"/>
</dbReference>
<keyword evidence="4" id="KW-0808">Transferase</keyword>
<comment type="catalytic activity">
    <reaction evidence="12">
        <text>L-threonyl-[protein] + ATP = O-phospho-L-threonyl-[protein] + ADP + H(+)</text>
        <dbReference type="Rhea" id="RHEA:46608"/>
        <dbReference type="Rhea" id="RHEA-COMP:11060"/>
        <dbReference type="Rhea" id="RHEA-COMP:11605"/>
        <dbReference type="ChEBI" id="CHEBI:15378"/>
        <dbReference type="ChEBI" id="CHEBI:30013"/>
        <dbReference type="ChEBI" id="CHEBI:30616"/>
        <dbReference type="ChEBI" id="CHEBI:61977"/>
        <dbReference type="ChEBI" id="CHEBI:456216"/>
        <dbReference type="EC" id="2.7.11.22"/>
    </reaction>
</comment>
<evidence type="ECO:0000256" key="13">
    <source>
        <dbReference type="ARBA" id="ARBA00048367"/>
    </source>
</evidence>
<evidence type="ECO:0000256" key="15">
    <source>
        <dbReference type="RuleBase" id="RU000304"/>
    </source>
</evidence>
<name>A0A0V0QDH6_PSEPJ</name>
<evidence type="ECO:0000256" key="3">
    <source>
        <dbReference type="ARBA" id="ARBA00022527"/>
    </source>
</evidence>
<evidence type="ECO:0000256" key="5">
    <source>
        <dbReference type="ARBA" id="ARBA00022741"/>
    </source>
</evidence>
<keyword evidence="5 14" id="KW-0547">Nucleotide-binding</keyword>
<evidence type="ECO:0000256" key="6">
    <source>
        <dbReference type="ARBA" id="ARBA00022777"/>
    </source>
</evidence>
<dbReference type="GO" id="GO:0004693">
    <property type="term" value="F:cyclin-dependent protein serine/threonine kinase activity"/>
    <property type="evidence" value="ECO:0007669"/>
    <property type="project" value="UniProtKB-EC"/>
</dbReference>
<dbReference type="Proteomes" id="UP000054937">
    <property type="component" value="Unassembled WGS sequence"/>
</dbReference>
<comment type="similarity">
    <text evidence="1">Belongs to the protein kinase superfamily. CMGC Ser/Thr protein kinase family. CDC2/CDKX subfamily.</text>
</comment>
<dbReference type="PANTHER" id="PTHR24056:SF254">
    <property type="entry name" value="CYCLIN-DEPENDENT KINASE 2"/>
    <property type="match status" value="1"/>
</dbReference>
<dbReference type="InterPro" id="IPR017441">
    <property type="entry name" value="Protein_kinase_ATP_BS"/>
</dbReference>
<keyword evidence="6 17" id="KW-0418">Kinase</keyword>
<dbReference type="Pfam" id="PF00069">
    <property type="entry name" value="Pkinase"/>
    <property type="match status" value="1"/>
</dbReference>
<dbReference type="AlphaFoldDB" id="A0A0V0QDH6"/>
<organism evidence="17 18">
    <name type="scientific">Pseudocohnilembus persalinus</name>
    <name type="common">Ciliate</name>
    <dbReference type="NCBI Taxonomy" id="266149"/>
    <lineage>
        <taxon>Eukaryota</taxon>
        <taxon>Sar</taxon>
        <taxon>Alveolata</taxon>
        <taxon>Ciliophora</taxon>
        <taxon>Intramacronucleata</taxon>
        <taxon>Oligohymenophorea</taxon>
        <taxon>Scuticociliatia</taxon>
        <taxon>Philasterida</taxon>
        <taxon>Pseudocohnilembidae</taxon>
        <taxon>Pseudocohnilembus</taxon>
    </lineage>
</organism>